<keyword evidence="2" id="KW-1015">Disulfide bond</keyword>
<dbReference type="EMBL" id="KZ288233">
    <property type="protein sequence ID" value="PBC31444.1"/>
    <property type="molecule type" value="Genomic_DNA"/>
</dbReference>
<organism evidence="4 5">
    <name type="scientific">Apis cerana cerana</name>
    <name type="common">Oriental honeybee</name>
    <dbReference type="NCBI Taxonomy" id="94128"/>
    <lineage>
        <taxon>Eukaryota</taxon>
        <taxon>Metazoa</taxon>
        <taxon>Ecdysozoa</taxon>
        <taxon>Arthropoda</taxon>
        <taxon>Hexapoda</taxon>
        <taxon>Insecta</taxon>
        <taxon>Pterygota</taxon>
        <taxon>Neoptera</taxon>
        <taxon>Endopterygota</taxon>
        <taxon>Hymenoptera</taxon>
        <taxon>Apocrita</taxon>
        <taxon>Aculeata</taxon>
        <taxon>Apoidea</taxon>
        <taxon>Anthophila</taxon>
        <taxon>Apidae</taxon>
        <taxon>Apis</taxon>
    </lineage>
</organism>
<dbReference type="Gene3D" id="2.60.40.10">
    <property type="entry name" value="Immunoglobulins"/>
    <property type="match status" value="1"/>
</dbReference>
<dbReference type="AlphaFoldDB" id="A0A2A3EIY9"/>
<evidence type="ECO:0000256" key="2">
    <source>
        <dbReference type="ARBA" id="ARBA00023157"/>
    </source>
</evidence>
<dbReference type="Proteomes" id="UP000242457">
    <property type="component" value="Unassembled WGS sequence"/>
</dbReference>
<protein>
    <submittedName>
        <fullName evidence="4">Lachesin</fullName>
    </submittedName>
</protein>
<evidence type="ECO:0000313" key="5">
    <source>
        <dbReference type="Proteomes" id="UP000242457"/>
    </source>
</evidence>
<dbReference type="InterPro" id="IPR013783">
    <property type="entry name" value="Ig-like_fold"/>
</dbReference>
<dbReference type="STRING" id="94128.A0A2A3EIY9"/>
<evidence type="ECO:0000256" key="3">
    <source>
        <dbReference type="ARBA" id="ARBA00023319"/>
    </source>
</evidence>
<accession>A0A2A3EIY9</accession>
<keyword evidence="1" id="KW-0677">Repeat</keyword>
<dbReference type="PANTHER" id="PTHR12231:SF157">
    <property type="entry name" value="DPR-INTERACTING PROTEIN EPSILON-RELATED"/>
    <property type="match status" value="1"/>
</dbReference>
<dbReference type="PANTHER" id="PTHR12231">
    <property type="entry name" value="CTX-RELATED TYPE I TRANSMEMBRANE PROTEIN"/>
    <property type="match status" value="1"/>
</dbReference>
<dbReference type="OrthoDB" id="10012075at2759"/>
<sequence>MKAILTEVGKINGSGYRIKEEGSQRHALRSTEAIQGECLFKFSDNLHPLASLHHFSFSIPFQVPPMLWIPHQLVGAPLDHSVTLECYTEAHPTSLNYWTREDGLMIQGSNKYKTTSTPEKPSYKTHMTLTIHDLQE</sequence>
<dbReference type="GO" id="GO:0043005">
    <property type="term" value="C:neuron projection"/>
    <property type="evidence" value="ECO:0007669"/>
    <property type="project" value="TreeGrafter"/>
</dbReference>
<dbReference type="SUPFAM" id="SSF48726">
    <property type="entry name" value="Immunoglobulin"/>
    <property type="match status" value="1"/>
</dbReference>
<name>A0A2A3EIY9_APICC</name>
<dbReference type="InterPro" id="IPR051170">
    <property type="entry name" value="Neural/epithelial_adhesion"/>
</dbReference>
<dbReference type="InterPro" id="IPR036179">
    <property type="entry name" value="Ig-like_dom_sf"/>
</dbReference>
<gene>
    <name evidence="4" type="ORF">APICC_09094</name>
</gene>
<proteinExistence type="predicted"/>
<evidence type="ECO:0000313" key="4">
    <source>
        <dbReference type="EMBL" id="PBC31444.1"/>
    </source>
</evidence>
<evidence type="ECO:0000256" key="1">
    <source>
        <dbReference type="ARBA" id="ARBA00022737"/>
    </source>
</evidence>
<keyword evidence="3" id="KW-0393">Immunoglobulin domain</keyword>
<keyword evidence="5" id="KW-1185">Reference proteome</keyword>
<reference evidence="4 5" key="1">
    <citation type="submission" date="2014-07" db="EMBL/GenBank/DDBJ databases">
        <title>Genomic and transcriptomic analysis on Apis cerana provide comprehensive insights into honey bee biology.</title>
        <authorList>
            <person name="Diao Q."/>
            <person name="Sun L."/>
            <person name="Zheng H."/>
            <person name="Zheng H."/>
            <person name="Xu S."/>
            <person name="Wang S."/>
            <person name="Zeng Z."/>
            <person name="Hu F."/>
            <person name="Su S."/>
            <person name="Wu J."/>
        </authorList>
    </citation>
    <scope>NUCLEOTIDE SEQUENCE [LARGE SCALE GENOMIC DNA]</scope>
    <source>
        <tissue evidence="4">Pupae without intestine</tissue>
    </source>
</reference>